<dbReference type="PATRIC" id="fig|1088721.3.peg.4000"/>
<dbReference type="OrthoDB" id="213519at2"/>
<protein>
    <recommendedName>
        <fullName evidence="1">BioF2-like acetyltransferase domain-containing protein</fullName>
    </recommendedName>
</protein>
<dbReference type="SUPFAM" id="SSF55729">
    <property type="entry name" value="Acyl-CoA N-acyltransferases (Nat)"/>
    <property type="match status" value="1"/>
</dbReference>
<gene>
    <name evidence="2" type="ORF">NSU_4064</name>
</gene>
<organism evidence="2 3">
    <name type="scientific">Novosphingobium pentaromativorans US6-1</name>
    <dbReference type="NCBI Taxonomy" id="1088721"/>
    <lineage>
        <taxon>Bacteria</taxon>
        <taxon>Pseudomonadati</taxon>
        <taxon>Pseudomonadota</taxon>
        <taxon>Alphaproteobacteria</taxon>
        <taxon>Sphingomonadales</taxon>
        <taxon>Sphingomonadaceae</taxon>
        <taxon>Novosphingobium</taxon>
    </lineage>
</organism>
<keyword evidence="3" id="KW-1185">Reference proteome</keyword>
<dbReference type="InterPro" id="IPR016181">
    <property type="entry name" value="Acyl_CoA_acyltransferase"/>
</dbReference>
<name>G6EI93_9SPHN</name>
<accession>G6EI93</accession>
<dbReference type="EMBL" id="AGFM01000064">
    <property type="protein sequence ID" value="EHJ58835.1"/>
    <property type="molecule type" value="Genomic_DNA"/>
</dbReference>
<sequence length="390" mass="43409">MASLPKEERTRPVPATDAVDLRTDAGTLSCVPWRDLEAEIAAWDSLAREASEPNPFFESWYLLPSLRQLPETHRVRILRFERGGRLVGILPVLRAGRYYRWPVPQISSWLHANCFCGAPLVAQGSEHEFWRAVLKWADHSPGAALFMHLRAMPLGTPLHAALESILAEQRRQAALVHLEHRAMLASDLGAQAYLEASLSTKKRKELRRQAKRLADEGELAVIRQRDAEGIEAWCDAFLSLEASGWKGKAGSALACDPATESLLRESLAGGALNGKLERLTLTLDGRPLAMLATFLSPPGAFSFKTAFDETYARFSPGVLLQRENLEMLAREDIAWTDSCAASDHPMIDHFWRERRPVGRLSIAIGGRLRRAAFRQFVRAETARNPTGTSS</sequence>
<evidence type="ECO:0000313" key="3">
    <source>
        <dbReference type="Proteomes" id="UP000004030"/>
    </source>
</evidence>
<evidence type="ECO:0000259" key="1">
    <source>
        <dbReference type="Pfam" id="PF13480"/>
    </source>
</evidence>
<comment type="caution">
    <text evidence="2">The sequence shown here is derived from an EMBL/GenBank/DDBJ whole genome shotgun (WGS) entry which is preliminary data.</text>
</comment>
<proteinExistence type="predicted"/>
<dbReference type="KEGG" id="npn:JI59_02305"/>
<reference evidence="2 3" key="1">
    <citation type="journal article" date="2012" name="J. Bacteriol.">
        <title>Genome sequence of benzo(a)pyrene-degrading bacterium Novosphingobium pentaromativorans US6-1.</title>
        <authorList>
            <person name="Luo Y.R."/>
            <person name="Kang S.G."/>
            <person name="Kim S.J."/>
            <person name="Kim M.R."/>
            <person name="Li N."/>
            <person name="Lee J.H."/>
            <person name="Kwon K.K."/>
        </authorList>
    </citation>
    <scope>NUCLEOTIDE SEQUENCE [LARGE SCALE GENOMIC DNA]</scope>
    <source>
        <strain evidence="2 3">US6-1</strain>
    </source>
</reference>
<dbReference type="Proteomes" id="UP000004030">
    <property type="component" value="Unassembled WGS sequence"/>
</dbReference>
<dbReference type="Pfam" id="PF13480">
    <property type="entry name" value="Acetyltransf_6"/>
    <property type="match status" value="1"/>
</dbReference>
<evidence type="ECO:0000313" key="2">
    <source>
        <dbReference type="EMBL" id="EHJ58835.1"/>
    </source>
</evidence>
<dbReference type="STRING" id="1088721.JI59_02305"/>
<dbReference type="eggNOG" id="COG5653">
    <property type="taxonomic scope" value="Bacteria"/>
</dbReference>
<dbReference type="RefSeq" id="WP_007014972.1">
    <property type="nucleotide sequence ID" value="NZ_AGFM01000064.1"/>
</dbReference>
<dbReference type="InterPro" id="IPR038740">
    <property type="entry name" value="BioF2-like_GNAT_dom"/>
</dbReference>
<feature type="domain" description="BioF2-like acetyltransferase" evidence="1">
    <location>
        <begin position="201"/>
        <end position="340"/>
    </location>
</feature>
<dbReference type="AlphaFoldDB" id="G6EI93"/>